<organism evidence="3">
    <name type="scientific">Nippostrongylus brasiliensis</name>
    <name type="common">Rat hookworm</name>
    <dbReference type="NCBI Taxonomy" id="27835"/>
    <lineage>
        <taxon>Eukaryota</taxon>
        <taxon>Metazoa</taxon>
        <taxon>Ecdysozoa</taxon>
        <taxon>Nematoda</taxon>
        <taxon>Chromadorea</taxon>
        <taxon>Rhabditida</taxon>
        <taxon>Rhabditina</taxon>
        <taxon>Rhabditomorpha</taxon>
        <taxon>Strongyloidea</taxon>
        <taxon>Heligmosomidae</taxon>
        <taxon>Nippostrongylus</taxon>
    </lineage>
</organism>
<evidence type="ECO:0000313" key="1">
    <source>
        <dbReference type="EMBL" id="VDL73545.1"/>
    </source>
</evidence>
<gene>
    <name evidence="1" type="ORF">NBR_LOCUS9956</name>
</gene>
<keyword evidence="2" id="KW-1185">Reference proteome</keyword>
<proteinExistence type="predicted"/>
<reference evidence="1 2" key="2">
    <citation type="submission" date="2018-11" db="EMBL/GenBank/DDBJ databases">
        <authorList>
            <consortium name="Pathogen Informatics"/>
        </authorList>
    </citation>
    <scope>NUCLEOTIDE SEQUENCE [LARGE SCALE GENOMIC DNA]</scope>
</reference>
<evidence type="ECO:0000313" key="3">
    <source>
        <dbReference type="WBParaSite" id="NBR_0000995501-mRNA-1"/>
    </source>
</evidence>
<sequence length="382" mass="44522">MRFLSFDNYLVSLDHQQFHEYTRLTPQEFDELHYRIAHRLEHRKCHRFPVSTIHRLAVTMRFLGHGSAFVTLAHEVRLGRATVMKIVYECCRAIKDELWSDTFPTPTAADWHLSAEQFRRLWRYPRAVASIDGKHFRCKSPSQNRRATTTFNNGKILREKRRFDAHIETLMKCELISEQDVKSLCSKAREILVQEGNVQVFETMEKFVVKDLEMCTNERDIACNKYFMDESTMTLTPCGEFALVMPQTLPLLFFSVINFQSYQSAESFGYIELGSTADESAGFLSRVFFCWTNILIQKGGKLQLNSIDDVFPLPPSLEVANIERQMIKNSPTYFSDGQRYSLSSYVFDLFSKLYFFSKLPNAELLAKSFLHHCEDSRSFLNF</sequence>
<evidence type="ECO:0000313" key="2">
    <source>
        <dbReference type="Proteomes" id="UP000271162"/>
    </source>
</evidence>
<dbReference type="AlphaFoldDB" id="A0A0N4Y2K3"/>
<protein>
    <submittedName>
        <fullName evidence="3">DDE Tnp4 domain-containing protein</fullName>
    </submittedName>
</protein>
<dbReference type="EMBL" id="UYSL01020229">
    <property type="protein sequence ID" value="VDL73545.1"/>
    <property type="molecule type" value="Genomic_DNA"/>
</dbReference>
<dbReference type="Proteomes" id="UP000271162">
    <property type="component" value="Unassembled WGS sequence"/>
</dbReference>
<dbReference type="STRING" id="27835.A0A0N4Y2K3"/>
<name>A0A0N4Y2K3_NIPBR</name>
<dbReference type="WBParaSite" id="NBR_0000995501-mRNA-1">
    <property type="protein sequence ID" value="NBR_0000995501-mRNA-1"/>
    <property type="gene ID" value="NBR_0000995501"/>
</dbReference>
<reference evidence="3" key="1">
    <citation type="submission" date="2017-02" db="UniProtKB">
        <authorList>
            <consortium name="WormBaseParasite"/>
        </authorList>
    </citation>
    <scope>IDENTIFICATION</scope>
</reference>
<accession>A0A0N4Y2K3</accession>